<name>A0AA49IXR5_9PROT</name>
<proteinExistence type="predicted"/>
<feature type="chain" id="PRO_5041307677" description="DUF3060 domain-containing protein" evidence="1">
    <location>
        <begin position="25"/>
        <end position="103"/>
    </location>
</feature>
<protein>
    <recommendedName>
        <fullName evidence="3">DUF3060 domain-containing protein</fullName>
    </recommendedName>
</protein>
<dbReference type="AlphaFoldDB" id="A0AA49IXR5"/>
<feature type="signal peptide" evidence="1">
    <location>
        <begin position="1"/>
        <end position="24"/>
    </location>
</feature>
<accession>A0AA49IXR5</accession>
<evidence type="ECO:0000313" key="2">
    <source>
        <dbReference type="EMBL" id="WIM04919.1"/>
    </source>
</evidence>
<reference evidence="2" key="1">
    <citation type="journal article" date="2023" name="Nat. Microbiol.">
        <title>Enrichment and characterization of a nitric oxide-reducing microbial community in a continuous bioreactor.</title>
        <authorList>
            <person name="Garrido-Amador P."/>
            <person name="Stortenbeker N."/>
            <person name="Wessels H.J.C.T."/>
            <person name="Speth D.R."/>
            <person name="Garcia-Heredia I."/>
            <person name="Kartal B."/>
        </authorList>
    </citation>
    <scope>NUCLEOTIDE SEQUENCE</scope>
    <source>
        <strain evidence="2">MAG1</strain>
    </source>
</reference>
<keyword evidence="1" id="KW-0732">Signal</keyword>
<organism evidence="2">
    <name type="scientific">Candidatus Nitricoxidivorans perseverans</name>
    <dbReference type="NCBI Taxonomy" id="2975601"/>
    <lineage>
        <taxon>Bacteria</taxon>
        <taxon>Pseudomonadati</taxon>
        <taxon>Pseudomonadota</taxon>
        <taxon>Betaproteobacteria</taxon>
        <taxon>Nitrosomonadales</taxon>
        <taxon>Sterolibacteriaceae</taxon>
        <taxon>Candidatus Nitricoxidivorans</taxon>
    </lineage>
</organism>
<dbReference type="Proteomes" id="UP001234916">
    <property type="component" value="Chromosome"/>
</dbReference>
<evidence type="ECO:0008006" key="3">
    <source>
        <dbReference type="Google" id="ProtNLM"/>
    </source>
</evidence>
<dbReference type="KEGG" id="npv:OHM77_09430"/>
<evidence type="ECO:0000256" key="1">
    <source>
        <dbReference type="SAM" id="SignalP"/>
    </source>
</evidence>
<dbReference type="EMBL" id="CP107246">
    <property type="protein sequence ID" value="WIM04919.1"/>
    <property type="molecule type" value="Genomic_DNA"/>
</dbReference>
<gene>
    <name evidence="2" type="ORF">OHM77_09430</name>
</gene>
<sequence length="103" mass="10111">MNPVFVRLALVGTVGLVVGAPACAQSAGGVVRGNTNVNVHAGETTTIAVGSGNTAKTSIGTVKSSKSSTNVTVDVKSVSNVVVGRGKKGCINIGTKGADPDCK</sequence>